<sequence length="108" mass="11539">MVLSLNSAKPPDKGDPPTTNAHPPASPTSVPKKTTAVLYSKAHQRPAKTRESLIHSNANLTTSSVMSPDLADSNTPPPLIIETVYWGVSQTPGSIFFDISSRKEIMLG</sequence>
<feature type="compositionally biased region" description="Polar residues" evidence="1">
    <location>
        <begin position="17"/>
        <end position="32"/>
    </location>
</feature>
<dbReference type="AlphaFoldDB" id="A0A9P6Y4U6"/>
<evidence type="ECO:0000256" key="1">
    <source>
        <dbReference type="SAM" id="MobiDB-lite"/>
    </source>
</evidence>
<accession>A0A9P6Y4U6</accession>
<name>A0A9P6Y4U6_RHIOR</name>
<proteinExistence type="predicted"/>
<protein>
    <submittedName>
        <fullName evidence="2">Uncharacterized protein</fullName>
    </submittedName>
</protein>
<dbReference type="Proteomes" id="UP000717996">
    <property type="component" value="Unassembled WGS sequence"/>
</dbReference>
<reference evidence="2" key="1">
    <citation type="journal article" date="2020" name="Microb. Genom.">
        <title>Genetic diversity of clinical and environmental Mucorales isolates obtained from an investigation of mucormycosis cases among solid organ transplant recipients.</title>
        <authorList>
            <person name="Nguyen M.H."/>
            <person name="Kaul D."/>
            <person name="Muto C."/>
            <person name="Cheng S.J."/>
            <person name="Richter R.A."/>
            <person name="Bruno V.M."/>
            <person name="Liu G."/>
            <person name="Beyhan S."/>
            <person name="Sundermann A.J."/>
            <person name="Mounaud S."/>
            <person name="Pasculle A.W."/>
            <person name="Nierman W.C."/>
            <person name="Driscoll E."/>
            <person name="Cumbie R."/>
            <person name="Clancy C.J."/>
            <person name="Dupont C.L."/>
        </authorList>
    </citation>
    <scope>NUCLEOTIDE SEQUENCE</scope>
    <source>
        <strain evidence="2">GL16</strain>
    </source>
</reference>
<evidence type="ECO:0000313" key="2">
    <source>
        <dbReference type="EMBL" id="KAG1538743.1"/>
    </source>
</evidence>
<evidence type="ECO:0000313" key="3">
    <source>
        <dbReference type="Proteomes" id="UP000717996"/>
    </source>
</evidence>
<dbReference type="EMBL" id="JAANIT010001785">
    <property type="protein sequence ID" value="KAG1538743.1"/>
    <property type="molecule type" value="Genomic_DNA"/>
</dbReference>
<comment type="caution">
    <text evidence="2">The sequence shown here is derived from an EMBL/GenBank/DDBJ whole genome shotgun (WGS) entry which is preliminary data.</text>
</comment>
<gene>
    <name evidence="2" type="ORF">G6F51_009576</name>
</gene>
<organism evidence="2 3">
    <name type="scientific">Rhizopus oryzae</name>
    <name type="common">Mucormycosis agent</name>
    <name type="synonym">Rhizopus arrhizus var. delemar</name>
    <dbReference type="NCBI Taxonomy" id="64495"/>
    <lineage>
        <taxon>Eukaryota</taxon>
        <taxon>Fungi</taxon>
        <taxon>Fungi incertae sedis</taxon>
        <taxon>Mucoromycota</taxon>
        <taxon>Mucoromycotina</taxon>
        <taxon>Mucoromycetes</taxon>
        <taxon>Mucorales</taxon>
        <taxon>Mucorineae</taxon>
        <taxon>Rhizopodaceae</taxon>
        <taxon>Rhizopus</taxon>
    </lineage>
</organism>
<feature type="region of interest" description="Disordered" evidence="1">
    <location>
        <begin position="1"/>
        <end position="33"/>
    </location>
</feature>